<reference evidence="3" key="1">
    <citation type="submission" date="2016-10" db="EMBL/GenBank/DDBJ databases">
        <authorList>
            <person name="Varghese N."/>
            <person name="Submissions S."/>
        </authorList>
    </citation>
    <scope>NUCLEOTIDE SEQUENCE [LARGE SCALE GENOMIC DNA]</scope>
    <source>
        <strain evidence="3">CGMCC 4.7042</strain>
    </source>
</reference>
<dbReference type="STRING" id="1196353.SAMN05444921_101381"/>
<dbReference type="SUPFAM" id="SSF103481">
    <property type="entry name" value="Multidrug resistance efflux transporter EmrE"/>
    <property type="match status" value="1"/>
</dbReference>
<dbReference type="Gene3D" id="1.10.3730.20">
    <property type="match status" value="1"/>
</dbReference>
<dbReference type="EMBL" id="FNHI01000001">
    <property type="protein sequence ID" value="SDL79519.1"/>
    <property type="molecule type" value="Genomic_DNA"/>
</dbReference>
<feature type="transmembrane region" description="Helical" evidence="1">
    <location>
        <begin position="77"/>
        <end position="98"/>
    </location>
</feature>
<feature type="transmembrane region" description="Helical" evidence="1">
    <location>
        <begin position="257"/>
        <end position="278"/>
    </location>
</feature>
<dbReference type="PANTHER" id="PTHR40761:SF1">
    <property type="entry name" value="CONSERVED INTEGRAL MEMBRANE ALANINE VALINE AND LEUCINE RICH PROTEIN-RELATED"/>
    <property type="match status" value="1"/>
</dbReference>
<keyword evidence="1" id="KW-0472">Membrane</keyword>
<keyword evidence="1" id="KW-1133">Transmembrane helix</keyword>
<dbReference type="NCBIfam" id="NF038012">
    <property type="entry name" value="DMT_1"/>
    <property type="match status" value="1"/>
</dbReference>
<gene>
    <name evidence="2" type="ORF">SAMN05444921_101381</name>
</gene>
<dbReference type="RefSeq" id="WP_093651990.1">
    <property type="nucleotide sequence ID" value="NZ_FNHI01000001.1"/>
</dbReference>
<feature type="transmembrane region" description="Helical" evidence="1">
    <location>
        <begin position="137"/>
        <end position="157"/>
    </location>
</feature>
<dbReference type="InterPro" id="IPR037185">
    <property type="entry name" value="EmrE-like"/>
</dbReference>
<evidence type="ECO:0008006" key="4">
    <source>
        <dbReference type="Google" id="ProtNLM"/>
    </source>
</evidence>
<protein>
    <recommendedName>
        <fullName evidence="4">Magnesium transporter NIPA</fullName>
    </recommendedName>
</protein>
<evidence type="ECO:0000313" key="2">
    <source>
        <dbReference type="EMBL" id="SDL79519.1"/>
    </source>
</evidence>
<dbReference type="AlphaFoldDB" id="A0A1G9MZ64"/>
<feature type="transmembrane region" description="Helical" evidence="1">
    <location>
        <begin position="163"/>
        <end position="183"/>
    </location>
</feature>
<evidence type="ECO:0000256" key="1">
    <source>
        <dbReference type="SAM" id="Phobius"/>
    </source>
</evidence>
<feature type="transmembrane region" description="Helical" evidence="1">
    <location>
        <begin position="230"/>
        <end position="250"/>
    </location>
</feature>
<organism evidence="2 3">
    <name type="scientific">Streptomyces wuyuanensis</name>
    <dbReference type="NCBI Taxonomy" id="1196353"/>
    <lineage>
        <taxon>Bacteria</taxon>
        <taxon>Bacillati</taxon>
        <taxon>Actinomycetota</taxon>
        <taxon>Actinomycetes</taxon>
        <taxon>Kitasatosporales</taxon>
        <taxon>Streptomycetaceae</taxon>
        <taxon>Streptomyces</taxon>
    </lineage>
</organism>
<feature type="transmembrane region" description="Helical" evidence="1">
    <location>
        <begin position="51"/>
        <end position="70"/>
    </location>
</feature>
<proteinExistence type="predicted"/>
<dbReference type="OrthoDB" id="3822427at2"/>
<dbReference type="GeneID" id="40827716"/>
<name>A0A1G9MZ64_9ACTN</name>
<keyword evidence="1" id="KW-0812">Transmembrane</keyword>
<feature type="transmembrane region" description="Helical" evidence="1">
    <location>
        <begin position="104"/>
        <end position="125"/>
    </location>
</feature>
<sequence>MQSLLLPVGFALASALSNAIATVLQRQEALKVPSSSGFRPGLMLDLLRRPLWLAGIAAVLVAGVCQALALNTGPLAIVQPLFVLELPLALIVASIVMHRHLPPAGWGAVALVVVGLGIALAAASPTGNRTQVPLDRWLPALALCGGAVAALAVVALRRPTGRTRAALLGTATAISYALTAALMKSATHILEDEGAAAFFTSWEVYAFAVTGGTALFLLENALQAGPLVASQPALTLGDATLSLLLGVTLYEEHVRTGWWLIPELLGLGLITAGVFALARIPLAETLVAAEETSGAAPPQAGQTLP</sequence>
<dbReference type="PANTHER" id="PTHR40761">
    <property type="entry name" value="CONSERVED INTEGRAL MEMBRANE ALANINE VALINE AND LEUCINE RICH PROTEIN-RELATED"/>
    <property type="match status" value="1"/>
</dbReference>
<evidence type="ECO:0000313" key="3">
    <source>
        <dbReference type="Proteomes" id="UP000199063"/>
    </source>
</evidence>
<accession>A0A1G9MZ64</accession>
<keyword evidence="3" id="KW-1185">Reference proteome</keyword>
<dbReference type="Proteomes" id="UP000199063">
    <property type="component" value="Unassembled WGS sequence"/>
</dbReference>
<feature type="transmembrane region" description="Helical" evidence="1">
    <location>
        <begin position="195"/>
        <end position="218"/>
    </location>
</feature>